<dbReference type="OrthoDB" id="7542660at2759"/>
<sequence length="101" mass="11235">MARFVYLLLAIVLTATMVMAVEKKCSPWLGYRFLIFQPSDEQCQSHEGCCRHFTCATYQAKCVPVGGLIIPGRDTRPLGDGPFPPKGLFPAFDAVYPHLTQ</sequence>
<evidence type="ECO:0008006" key="4">
    <source>
        <dbReference type="Google" id="ProtNLM"/>
    </source>
</evidence>
<keyword evidence="3" id="KW-1185">Reference proteome</keyword>
<proteinExistence type="predicted"/>
<dbReference type="EMBL" id="NNAY01000612">
    <property type="protein sequence ID" value="OXU27403.1"/>
    <property type="molecule type" value="Genomic_DNA"/>
</dbReference>
<reference evidence="2 3" key="1">
    <citation type="journal article" date="2017" name="Curr. Biol.">
        <title>The Evolution of Venom by Co-option of Single-Copy Genes.</title>
        <authorList>
            <person name="Martinson E.O."/>
            <person name="Mrinalini"/>
            <person name="Kelkar Y.D."/>
            <person name="Chang C.H."/>
            <person name="Werren J.H."/>
        </authorList>
    </citation>
    <scope>NUCLEOTIDE SEQUENCE [LARGE SCALE GENOMIC DNA]</scope>
    <source>
        <strain evidence="2 3">Alberta</strain>
        <tissue evidence="2">Whole body</tissue>
    </source>
</reference>
<gene>
    <name evidence="2" type="ORF">TSAR_007881</name>
</gene>
<accession>A0A232FAE1</accession>
<organism evidence="2 3">
    <name type="scientific">Trichomalopsis sarcophagae</name>
    <dbReference type="NCBI Taxonomy" id="543379"/>
    <lineage>
        <taxon>Eukaryota</taxon>
        <taxon>Metazoa</taxon>
        <taxon>Ecdysozoa</taxon>
        <taxon>Arthropoda</taxon>
        <taxon>Hexapoda</taxon>
        <taxon>Insecta</taxon>
        <taxon>Pterygota</taxon>
        <taxon>Neoptera</taxon>
        <taxon>Endopterygota</taxon>
        <taxon>Hymenoptera</taxon>
        <taxon>Apocrita</taxon>
        <taxon>Proctotrupomorpha</taxon>
        <taxon>Chalcidoidea</taxon>
        <taxon>Pteromalidae</taxon>
        <taxon>Pteromalinae</taxon>
        <taxon>Trichomalopsis</taxon>
    </lineage>
</organism>
<evidence type="ECO:0000313" key="2">
    <source>
        <dbReference type="EMBL" id="OXU27403.1"/>
    </source>
</evidence>
<dbReference type="Proteomes" id="UP000215335">
    <property type="component" value="Unassembled WGS sequence"/>
</dbReference>
<name>A0A232FAE1_9HYME</name>
<comment type="caution">
    <text evidence="2">The sequence shown here is derived from an EMBL/GenBank/DDBJ whole genome shotgun (WGS) entry which is preliminary data.</text>
</comment>
<feature type="signal peptide" evidence="1">
    <location>
        <begin position="1"/>
        <end position="20"/>
    </location>
</feature>
<keyword evidence="1" id="KW-0732">Signal</keyword>
<evidence type="ECO:0000256" key="1">
    <source>
        <dbReference type="SAM" id="SignalP"/>
    </source>
</evidence>
<evidence type="ECO:0000313" key="3">
    <source>
        <dbReference type="Proteomes" id="UP000215335"/>
    </source>
</evidence>
<dbReference type="AlphaFoldDB" id="A0A232FAE1"/>
<protein>
    <recommendedName>
        <fullName evidence="4">Granulins domain-containing protein</fullName>
    </recommendedName>
</protein>
<feature type="chain" id="PRO_5013302844" description="Granulins domain-containing protein" evidence="1">
    <location>
        <begin position="21"/>
        <end position="101"/>
    </location>
</feature>